<gene>
    <name evidence="1" type="ORF">SAMN05428957_11214</name>
</gene>
<dbReference type="SMART" id="SM00855">
    <property type="entry name" value="PGAM"/>
    <property type="match status" value="1"/>
</dbReference>
<sequence length="223" mass="23807">MPGPVAQLMPSTQDALPRLWLVRHARPQIDPGLCYGRLDVSADPDASRNAAMALAHALPARVAAVRHSPLRRCEQLAVHLQRLRPDLTSIPEPRIAELDFGTWEGRAWDALPHAEIDAWSARLHEHAPGGGESLARMLARVAQALQEAARLAHADAGAYAPARDVVWITHAGVARCVHWLCTHGPDAVPTAAQWPVEAPACGAWTTQALPPPALTGSAAASAE</sequence>
<evidence type="ECO:0000313" key="2">
    <source>
        <dbReference type="Proteomes" id="UP000198552"/>
    </source>
</evidence>
<dbReference type="Proteomes" id="UP000198552">
    <property type="component" value="Unassembled WGS sequence"/>
</dbReference>
<accession>A0A1G9VCD4</accession>
<dbReference type="InterPro" id="IPR013078">
    <property type="entry name" value="His_Pase_superF_clade-1"/>
</dbReference>
<dbReference type="EMBL" id="FNHP01000012">
    <property type="protein sequence ID" value="SDM69525.1"/>
    <property type="molecule type" value="Genomic_DNA"/>
</dbReference>
<dbReference type="AlphaFoldDB" id="A0A1G9VCD4"/>
<reference evidence="2" key="1">
    <citation type="submission" date="2016-10" db="EMBL/GenBank/DDBJ databases">
        <authorList>
            <person name="Varghese N."/>
            <person name="Submissions S."/>
        </authorList>
    </citation>
    <scope>NUCLEOTIDE SEQUENCE [LARGE SCALE GENOMIC DNA]</scope>
    <source>
        <strain evidence="2">EPL6</strain>
    </source>
</reference>
<organism evidence="1 2">
    <name type="scientific">Oryzisolibacter propanilivorax</name>
    <dbReference type="NCBI Taxonomy" id="1527607"/>
    <lineage>
        <taxon>Bacteria</taxon>
        <taxon>Pseudomonadati</taxon>
        <taxon>Pseudomonadota</taxon>
        <taxon>Betaproteobacteria</taxon>
        <taxon>Burkholderiales</taxon>
        <taxon>Comamonadaceae</taxon>
        <taxon>Oryzisolibacter</taxon>
    </lineage>
</organism>
<proteinExistence type="predicted"/>
<dbReference type="SUPFAM" id="SSF53254">
    <property type="entry name" value="Phosphoglycerate mutase-like"/>
    <property type="match status" value="1"/>
</dbReference>
<dbReference type="Pfam" id="PF00300">
    <property type="entry name" value="His_Phos_1"/>
    <property type="match status" value="1"/>
</dbReference>
<dbReference type="STRING" id="1527607.SAMN05428957_11214"/>
<protein>
    <submittedName>
        <fullName evidence="1">Alpha-ribazole phosphatase</fullName>
    </submittedName>
</protein>
<evidence type="ECO:0000313" key="1">
    <source>
        <dbReference type="EMBL" id="SDM69525.1"/>
    </source>
</evidence>
<dbReference type="InterPro" id="IPR029033">
    <property type="entry name" value="His_PPase_superfam"/>
</dbReference>
<name>A0A1G9VCD4_9BURK</name>
<keyword evidence="2" id="KW-1185">Reference proteome</keyword>
<dbReference type="Gene3D" id="3.40.50.1240">
    <property type="entry name" value="Phosphoglycerate mutase-like"/>
    <property type="match status" value="1"/>
</dbReference>